<gene>
    <name evidence="1" type="ORF">IMCC12053_2195</name>
</gene>
<protein>
    <submittedName>
        <fullName evidence="1">Uncharacterized protein</fullName>
    </submittedName>
</protein>
<organism evidence="1 2">
    <name type="scientific">Celeribacter marinus</name>
    <dbReference type="NCBI Taxonomy" id="1397108"/>
    <lineage>
        <taxon>Bacteria</taxon>
        <taxon>Pseudomonadati</taxon>
        <taxon>Pseudomonadota</taxon>
        <taxon>Alphaproteobacteria</taxon>
        <taxon>Rhodobacterales</taxon>
        <taxon>Roseobacteraceae</taxon>
        <taxon>Celeribacter</taxon>
    </lineage>
</organism>
<reference evidence="1 2" key="1">
    <citation type="submission" date="2015-05" db="EMBL/GenBank/DDBJ databases">
        <authorList>
            <person name="Wang D.B."/>
            <person name="Wang M."/>
        </authorList>
    </citation>
    <scope>NUCLEOTIDE SEQUENCE [LARGE SCALE GENOMIC DNA]</scope>
    <source>
        <strain evidence="1 2">IMCC 12053</strain>
    </source>
</reference>
<evidence type="ECO:0000313" key="2">
    <source>
        <dbReference type="Proteomes" id="UP000064920"/>
    </source>
</evidence>
<keyword evidence="2" id="KW-1185">Reference proteome</keyword>
<dbReference type="Pfam" id="PF09923">
    <property type="entry name" value="DUF2155"/>
    <property type="match status" value="1"/>
</dbReference>
<proteinExistence type="predicted"/>
<dbReference type="Proteomes" id="UP000064920">
    <property type="component" value="Chromosome"/>
</dbReference>
<sequence length="177" mass="18996">MITRALMMSVALIASTGAAQAQDAGFTDDLQTGIGSIIETPLDDSAIGFGGLSLEQLQALPDEGFQRELFEITTETQESVASGTGVVIRVLDKLTGRVEDIPITRGQTATWGFITMRLDDCRYPVGNPSGDAYAYLDVSVEGIDLPVFQGWMISSSPALNAMDHPRYDAWVLNCSTS</sequence>
<dbReference type="RefSeq" id="WP_335337295.1">
    <property type="nucleotide sequence ID" value="NZ_CP012023.1"/>
</dbReference>
<dbReference type="STRING" id="1397108.IMCC12053_2195"/>
<dbReference type="InterPro" id="IPR019225">
    <property type="entry name" value="DUF2155"/>
</dbReference>
<dbReference type="AlphaFoldDB" id="A0A0P0ACL1"/>
<dbReference type="EMBL" id="CP012023">
    <property type="protein sequence ID" value="ALI56142.1"/>
    <property type="molecule type" value="Genomic_DNA"/>
</dbReference>
<dbReference type="KEGG" id="cmar:IMCC12053_2195"/>
<accession>A0A0P0ACL1</accession>
<evidence type="ECO:0000313" key="1">
    <source>
        <dbReference type="EMBL" id="ALI56142.1"/>
    </source>
</evidence>
<name>A0A0P0ACL1_9RHOB</name>
<dbReference type="PATRIC" id="fig|1397108.4.peg.2247"/>